<keyword evidence="5 9" id="KW-0479">Metal-binding</keyword>
<keyword evidence="8" id="KW-0503">Monooxygenase</keyword>
<dbReference type="GO" id="GO:0020037">
    <property type="term" value="F:heme binding"/>
    <property type="evidence" value="ECO:0007669"/>
    <property type="project" value="InterPro"/>
</dbReference>
<dbReference type="Gene3D" id="1.10.630.10">
    <property type="entry name" value="Cytochrome P450"/>
    <property type="match status" value="1"/>
</dbReference>
<dbReference type="InterPro" id="IPR036396">
    <property type="entry name" value="Cyt_P450_sf"/>
</dbReference>
<organism evidence="10 11">
    <name type="scientific">Heliocybe sulcata</name>
    <dbReference type="NCBI Taxonomy" id="5364"/>
    <lineage>
        <taxon>Eukaryota</taxon>
        <taxon>Fungi</taxon>
        <taxon>Dikarya</taxon>
        <taxon>Basidiomycota</taxon>
        <taxon>Agaricomycotina</taxon>
        <taxon>Agaricomycetes</taxon>
        <taxon>Gloeophyllales</taxon>
        <taxon>Gloeophyllaceae</taxon>
        <taxon>Heliocybe</taxon>
    </lineage>
</organism>
<keyword evidence="11" id="KW-1185">Reference proteome</keyword>
<dbReference type="Proteomes" id="UP000305948">
    <property type="component" value="Unassembled WGS sequence"/>
</dbReference>
<evidence type="ECO:0000256" key="5">
    <source>
        <dbReference type="ARBA" id="ARBA00022723"/>
    </source>
</evidence>
<evidence type="ECO:0000256" key="8">
    <source>
        <dbReference type="ARBA" id="ARBA00023033"/>
    </source>
</evidence>
<evidence type="ECO:0000256" key="2">
    <source>
        <dbReference type="ARBA" id="ARBA00005179"/>
    </source>
</evidence>
<keyword evidence="4 9" id="KW-0349">Heme</keyword>
<dbReference type="InterPro" id="IPR050121">
    <property type="entry name" value="Cytochrome_P450_monoxygenase"/>
</dbReference>
<dbReference type="CDD" id="cd11069">
    <property type="entry name" value="CYP_FUM15-like"/>
    <property type="match status" value="1"/>
</dbReference>
<dbReference type="OrthoDB" id="1470350at2759"/>
<comment type="cofactor">
    <cofactor evidence="1 9">
        <name>heme</name>
        <dbReference type="ChEBI" id="CHEBI:30413"/>
    </cofactor>
</comment>
<reference evidence="10 11" key="1">
    <citation type="journal article" date="2019" name="Nat. Ecol. Evol.">
        <title>Megaphylogeny resolves global patterns of mushroom evolution.</title>
        <authorList>
            <person name="Varga T."/>
            <person name="Krizsan K."/>
            <person name="Foldi C."/>
            <person name="Dima B."/>
            <person name="Sanchez-Garcia M."/>
            <person name="Sanchez-Ramirez S."/>
            <person name="Szollosi G.J."/>
            <person name="Szarkandi J.G."/>
            <person name="Papp V."/>
            <person name="Albert L."/>
            <person name="Andreopoulos W."/>
            <person name="Angelini C."/>
            <person name="Antonin V."/>
            <person name="Barry K.W."/>
            <person name="Bougher N.L."/>
            <person name="Buchanan P."/>
            <person name="Buyck B."/>
            <person name="Bense V."/>
            <person name="Catcheside P."/>
            <person name="Chovatia M."/>
            <person name="Cooper J."/>
            <person name="Damon W."/>
            <person name="Desjardin D."/>
            <person name="Finy P."/>
            <person name="Geml J."/>
            <person name="Haridas S."/>
            <person name="Hughes K."/>
            <person name="Justo A."/>
            <person name="Karasinski D."/>
            <person name="Kautmanova I."/>
            <person name="Kiss B."/>
            <person name="Kocsube S."/>
            <person name="Kotiranta H."/>
            <person name="LaButti K.M."/>
            <person name="Lechner B.E."/>
            <person name="Liimatainen K."/>
            <person name="Lipzen A."/>
            <person name="Lukacs Z."/>
            <person name="Mihaltcheva S."/>
            <person name="Morgado L.N."/>
            <person name="Niskanen T."/>
            <person name="Noordeloos M.E."/>
            <person name="Ohm R.A."/>
            <person name="Ortiz-Santana B."/>
            <person name="Ovrebo C."/>
            <person name="Racz N."/>
            <person name="Riley R."/>
            <person name="Savchenko A."/>
            <person name="Shiryaev A."/>
            <person name="Soop K."/>
            <person name="Spirin V."/>
            <person name="Szebenyi C."/>
            <person name="Tomsovsky M."/>
            <person name="Tulloss R.E."/>
            <person name="Uehling J."/>
            <person name="Grigoriev I.V."/>
            <person name="Vagvolgyi C."/>
            <person name="Papp T."/>
            <person name="Martin F.M."/>
            <person name="Miettinen O."/>
            <person name="Hibbett D.S."/>
            <person name="Nagy L.G."/>
        </authorList>
    </citation>
    <scope>NUCLEOTIDE SEQUENCE [LARGE SCALE GENOMIC DNA]</scope>
    <source>
        <strain evidence="10 11">OMC1185</strain>
    </source>
</reference>
<dbReference type="PRINTS" id="PR00463">
    <property type="entry name" value="EP450I"/>
</dbReference>
<evidence type="ECO:0000256" key="7">
    <source>
        <dbReference type="ARBA" id="ARBA00023004"/>
    </source>
</evidence>
<proteinExistence type="inferred from homology"/>
<keyword evidence="7 9" id="KW-0408">Iron</keyword>
<dbReference type="InterPro" id="IPR002401">
    <property type="entry name" value="Cyt_P450_E_grp-I"/>
</dbReference>
<comment type="pathway">
    <text evidence="2">Secondary metabolite biosynthesis.</text>
</comment>
<dbReference type="GO" id="GO:0004497">
    <property type="term" value="F:monooxygenase activity"/>
    <property type="evidence" value="ECO:0007669"/>
    <property type="project" value="UniProtKB-KW"/>
</dbReference>
<evidence type="ECO:0000256" key="6">
    <source>
        <dbReference type="ARBA" id="ARBA00023002"/>
    </source>
</evidence>
<feature type="binding site" description="axial binding residue" evidence="9">
    <location>
        <position position="470"/>
    </location>
    <ligand>
        <name>heme</name>
        <dbReference type="ChEBI" id="CHEBI:30413"/>
    </ligand>
    <ligandPart>
        <name>Fe</name>
        <dbReference type="ChEBI" id="CHEBI:18248"/>
    </ligandPart>
</feature>
<dbReference type="InterPro" id="IPR001128">
    <property type="entry name" value="Cyt_P450"/>
</dbReference>
<evidence type="ECO:0000256" key="3">
    <source>
        <dbReference type="ARBA" id="ARBA00010617"/>
    </source>
</evidence>
<dbReference type="STRING" id="5364.A0A5C3MZU9"/>
<gene>
    <name evidence="10" type="ORF">OE88DRAFT_1662381</name>
</gene>
<evidence type="ECO:0000256" key="9">
    <source>
        <dbReference type="PIRSR" id="PIRSR602401-1"/>
    </source>
</evidence>
<comment type="similarity">
    <text evidence="3">Belongs to the cytochrome P450 family.</text>
</comment>
<keyword evidence="6" id="KW-0560">Oxidoreductase</keyword>
<name>A0A5C3MZU9_9AGAM</name>
<dbReference type="EMBL" id="ML213515">
    <property type="protein sequence ID" value="TFK49746.1"/>
    <property type="molecule type" value="Genomic_DNA"/>
</dbReference>
<evidence type="ECO:0000256" key="1">
    <source>
        <dbReference type="ARBA" id="ARBA00001971"/>
    </source>
</evidence>
<dbReference type="GO" id="GO:0016705">
    <property type="term" value="F:oxidoreductase activity, acting on paired donors, with incorporation or reduction of molecular oxygen"/>
    <property type="evidence" value="ECO:0007669"/>
    <property type="project" value="InterPro"/>
</dbReference>
<protein>
    <submittedName>
        <fullName evidence="10">Cytochrome P450</fullName>
    </submittedName>
</protein>
<sequence length="534" mass="60210">MSIQPRDYAVAAALLLLVVYRWFRKSSFHYLRGPTPEPIFGNTRQVFNGNNVELMLGWKKQFGSVFRYKSLFGQDKLVVSDPKALKYVLNSASYDFPKPEWLRALVEGFSGPNLIWSEGDFHKRQRKVMNPAFGIRETRALFPVFKAHSEKLVSRWHELFADVKEGGSTIIDIHHWMNTVTLNTISEAAFDFDMEREDNELAKMYENFNEEAFPRSNAIMAGVMDLIPTALVGPMFKYTPTHQAKFLKRHKVHVYKVAEEAVRRRRAEIEGGNVPKDVFSLLVKANMAADGSQSKLTDEELLAQMAVIFVAGHDTTASTLTWLLWMLANNVDVQTKLRSELRAAQAQSGSDLTLEDIEGIPYLQAVVKEALRLSPPVFQSSRIASKDSVLPLSEPIETTSGELVQQLHVPKGTEIVVAIGPYQRDRTVWGEDADEFNPERWLNGEQAAKNGTNVGVTSNLLAFLSGTRACIGWRFAMLEMQSLAAEMINNFEFRVEDPTKTVRPWGDNAVYPLVDGELDKGPQMPLRVSIVPRD</sequence>
<dbReference type="PANTHER" id="PTHR24305:SF166">
    <property type="entry name" value="CYTOCHROME P450 12A4, MITOCHONDRIAL-RELATED"/>
    <property type="match status" value="1"/>
</dbReference>
<dbReference type="GO" id="GO:0005506">
    <property type="term" value="F:iron ion binding"/>
    <property type="evidence" value="ECO:0007669"/>
    <property type="project" value="InterPro"/>
</dbReference>
<evidence type="ECO:0000313" key="11">
    <source>
        <dbReference type="Proteomes" id="UP000305948"/>
    </source>
</evidence>
<dbReference type="PANTHER" id="PTHR24305">
    <property type="entry name" value="CYTOCHROME P450"/>
    <property type="match status" value="1"/>
</dbReference>
<accession>A0A5C3MZU9</accession>
<dbReference type="Pfam" id="PF00067">
    <property type="entry name" value="p450"/>
    <property type="match status" value="1"/>
</dbReference>
<dbReference type="PRINTS" id="PR00385">
    <property type="entry name" value="P450"/>
</dbReference>
<dbReference type="SUPFAM" id="SSF48264">
    <property type="entry name" value="Cytochrome P450"/>
    <property type="match status" value="1"/>
</dbReference>
<dbReference type="AlphaFoldDB" id="A0A5C3MZU9"/>
<evidence type="ECO:0000313" key="10">
    <source>
        <dbReference type="EMBL" id="TFK49746.1"/>
    </source>
</evidence>
<evidence type="ECO:0000256" key="4">
    <source>
        <dbReference type="ARBA" id="ARBA00022617"/>
    </source>
</evidence>